<reference evidence="2 3" key="1">
    <citation type="journal article" date="2024" name="BMC Biol.">
        <title>Comparative genomics of Ascetosporea gives new insight into the evolutionary basis for animal parasitism in Rhizaria.</title>
        <authorList>
            <person name="Hiltunen Thoren M."/>
            <person name="Onut-Brannstrom I."/>
            <person name="Alfjorden A."/>
            <person name="Peckova H."/>
            <person name="Swords F."/>
            <person name="Hooper C."/>
            <person name="Holzer A.S."/>
            <person name="Bass D."/>
            <person name="Burki F."/>
        </authorList>
    </citation>
    <scope>NUCLEOTIDE SEQUENCE [LARGE SCALE GENOMIC DNA]</scope>
    <source>
        <strain evidence="2">20-A016</strain>
    </source>
</reference>
<protein>
    <submittedName>
        <fullName evidence="2">Uncharacterized protein</fullName>
    </submittedName>
</protein>
<gene>
    <name evidence="2" type="ORF">MHBO_002282</name>
</gene>
<dbReference type="Proteomes" id="UP001439008">
    <property type="component" value="Unassembled WGS sequence"/>
</dbReference>
<evidence type="ECO:0000313" key="2">
    <source>
        <dbReference type="EMBL" id="MES1920629.1"/>
    </source>
</evidence>
<proteinExistence type="predicted"/>
<organism evidence="2 3">
    <name type="scientific">Bonamia ostreae</name>
    <dbReference type="NCBI Taxonomy" id="126728"/>
    <lineage>
        <taxon>Eukaryota</taxon>
        <taxon>Sar</taxon>
        <taxon>Rhizaria</taxon>
        <taxon>Endomyxa</taxon>
        <taxon>Ascetosporea</taxon>
        <taxon>Haplosporida</taxon>
        <taxon>Bonamia</taxon>
    </lineage>
</organism>
<feature type="compositionally biased region" description="Basic and acidic residues" evidence="1">
    <location>
        <begin position="1"/>
        <end position="18"/>
    </location>
</feature>
<name>A0ABV2ALU3_9EUKA</name>
<sequence length="139" mass="16349">MAEKDKKDEESDKNRAHTNEQMPKLPKKLNFEEKKKSPSKSLSELFEIYTNSEKSNFAFEDVYVNHILKKVGCICEDKKLRIFIGLIVQQIVCTVLKDCRSFEKHFQTKESFEDSQNLTFKSLQFVIKQNGLDLNKYFV</sequence>
<dbReference type="EMBL" id="JBDODL010000777">
    <property type="protein sequence ID" value="MES1920629.1"/>
    <property type="molecule type" value="Genomic_DNA"/>
</dbReference>
<feature type="region of interest" description="Disordered" evidence="1">
    <location>
        <begin position="1"/>
        <end position="39"/>
    </location>
</feature>
<comment type="caution">
    <text evidence="2">The sequence shown here is derived from an EMBL/GenBank/DDBJ whole genome shotgun (WGS) entry which is preliminary data.</text>
</comment>
<accession>A0ABV2ALU3</accession>
<keyword evidence="3" id="KW-1185">Reference proteome</keyword>
<evidence type="ECO:0000313" key="3">
    <source>
        <dbReference type="Proteomes" id="UP001439008"/>
    </source>
</evidence>
<evidence type="ECO:0000256" key="1">
    <source>
        <dbReference type="SAM" id="MobiDB-lite"/>
    </source>
</evidence>